<dbReference type="EMBL" id="CP027666">
    <property type="protein sequence ID" value="AVO34600.1"/>
    <property type="molecule type" value="Genomic_DNA"/>
</dbReference>
<evidence type="ECO:0000313" key="3">
    <source>
        <dbReference type="Proteomes" id="UP000239709"/>
    </source>
</evidence>
<organism evidence="2 3">
    <name type="scientific">Ottowia oryzae</name>
    <dbReference type="NCBI Taxonomy" id="2109914"/>
    <lineage>
        <taxon>Bacteria</taxon>
        <taxon>Pseudomonadati</taxon>
        <taxon>Pseudomonadota</taxon>
        <taxon>Betaproteobacteria</taxon>
        <taxon>Burkholderiales</taxon>
        <taxon>Comamonadaceae</taxon>
        <taxon>Ottowia</taxon>
    </lineage>
</organism>
<sequence length="370" mass="38193">MIRLHDLDLSATSNPASHGAAARVLLAQRLGQPTGEGAASQGGSAMDCALPLLAGQGVGAASDHWLGGDADQPTHTGETTVAELIGAVITHPAARHPAIASTTVRWCQRGDWLAAAIDLPEADEGEGLQALADVAYGALFALLHARGTPHVLRFWNYLARINEDAGGLERYRRFNRGRQDAFARARRNALEGSPAASAVGSPAGAPLQVRVIASASRASLPVENPRQVSAYHYPSAYGPVAPSFSRAALLPRADGGALLAISGTASILGHATVHVGDVRAQTHEACRNLQAVLAAARAQAAGRTLADLRDACLTIYVRHPQDAPAVAAALAEQLGEGAPALATAVWLQADICRDDLLVEIEGVVNGAAPG</sequence>
<evidence type="ECO:0000259" key="1">
    <source>
        <dbReference type="Pfam" id="PF21168"/>
    </source>
</evidence>
<dbReference type="KEGG" id="otk:C6570_10470"/>
<dbReference type="RefSeq" id="WP_106703152.1">
    <property type="nucleotide sequence ID" value="NZ_CP027666.1"/>
</dbReference>
<dbReference type="AlphaFoldDB" id="A0A2S0MFG6"/>
<accession>A0A2S0MFG6</accession>
<dbReference type="InterPro" id="IPR049368">
    <property type="entry name" value="FkbO_Hyg5-like_N"/>
</dbReference>
<feature type="domain" description="Chorismatase FkbO/Hyg5-like N-terminal" evidence="1">
    <location>
        <begin position="101"/>
        <end position="213"/>
    </location>
</feature>
<dbReference type="InterPro" id="IPR035959">
    <property type="entry name" value="RutC-like_sf"/>
</dbReference>
<dbReference type="Gene3D" id="3.30.1330.40">
    <property type="entry name" value="RutC-like"/>
    <property type="match status" value="1"/>
</dbReference>
<gene>
    <name evidence="2" type="ORF">C6570_10470</name>
</gene>
<name>A0A2S0MFG6_9BURK</name>
<dbReference type="OrthoDB" id="1114505at2"/>
<keyword evidence="3" id="KW-1185">Reference proteome</keyword>
<reference evidence="2 3" key="1">
    <citation type="submission" date="2018-03" db="EMBL/GenBank/DDBJ databases">
        <title>Genome sequencing of Ottowia sp.</title>
        <authorList>
            <person name="Kim S.-J."/>
            <person name="Heo J."/>
            <person name="Kwon S.-W."/>
        </authorList>
    </citation>
    <scope>NUCLEOTIDE SEQUENCE [LARGE SCALE GENOMIC DNA]</scope>
    <source>
        <strain evidence="2 3">KADR8-3</strain>
    </source>
</reference>
<evidence type="ECO:0000313" key="2">
    <source>
        <dbReference type="EMBL" id="AVO34600.1"/>
    </source>
</evidence>
<dbReference type="Pfam" id="PF21168">
    <property type="entry name" value="FkbO_Hyg5-like_N"/>
    <property type="match status" value="1"/>
</dbReference>
<dbReference type="Proteomes" id="UP000239709">
    <property type="component" value="Chromosome"/>
</dbReference>
<proteinExistence type="predicted"/>
<dbReference type="SUPFAM" id="SSF55298">
    <property type="entry name" value="YjgF-like"/>
    <property type="match status" value="1"/>
</dbReference>
<protein>
    <recommendedName>
        <fullName evidence="1">Chorismatase FkbO/Hyg5-like N-terminal domain-containing protein</fullName>
    </recommendedName>
</protein>